<proteinExistence type="predicted"/>
<dbReference type="PROSITE" id="PS00194">
    <property type="entry name" value="THIOREDOXIN_1"/>
    <property type="match status" value="1"/>
</dbReference>
<feature type="domain" description="Thioredoxin" evidence="1">
    <location>
        <begin position="1"/>
        <end position="153"/>
    </location>
</feature>
<keyword evidence="3" id="KW-1185">Reference proteome</keyword>
<evidence type="ECO:0000259" key="1">
    <source>
        <dbReference type="PROSITE" id="PS51352"/>
    </source>
</evidence>
<dbReference type="GO" id="GO:0005634">
    <property type="term" value="C:nucleus"/>
    <property type="evidence" value="ECO:0007669"/>
    <property type="project" value="TreeGrafter"/>
</dbReference>
<sequence>MEVEMEVEMGATNARVIEQFGADTQLWCASTNQYASASEVLSNKVVVILFSAYWCGPCRRFSPLLKTLYENLRKQPRKEEFEFVYCSMDNYTTEYKHYASTMPWWSLPPQSPVTDRLRTIYKSEGIPHLCVIDAEGNLLCGDAVNEAMEDTAGARFPWRCPKAVEEILPDTYVKNDQTYHPTAELDNKYLMLYFGAGWCPRSTAFTRKVVRAYRALKRTRDDFEMLYVSSDRDRRAFKETHSQMPFGAIPFGDRYAKNKLAHFLGIRGIPALLIFGPRPPGGGNRPLINANIREVFERGDHMREFPYHPNSYGDINRVTADIQQHRFVIVFHEAGDDYDQDEIREALQEASKIYNESGTGKPIKFCWAFSFSGLCESLRSVLRLGMPKDAPAMILLDIPDSGAFYVCPESHSTDITADCILNFMKSPGPRIQI</sequence>
<feature type="domain" description="Thioredoxin" evidence="1">
    <location>
        <begin position="162"/>
        <end position="352"/>
    </location>
</feature>
<dbReference type="GO" id="GO:0004791">
    <property type="term" value="F:thioredoxin-disulfide reductase (NADPH) activity"/>
    <property type="evidence" value="ECO:0007669"/>
    <property type="project" value="TreeGrafter"/>
</dbReference>
<dbReference type="InterPro" id="IPR017937">
    <property type="entry name" value="Thioredoxin_CS"/>
</dbReference>
<dbReference type="InterPro" id="IPR013766">
    <property type="entry name" value="Thioredoxin_domain"/>
</dbReference>
<dbReference type="OrthoDB" id="409136at2759"/>
<dbReference type="SUPFAM" id="SSF52833">
    <property type="entry name" value="Thioredoxin-like"/>
    <property type="match status" value="2"/>
</dbReference>
<dbReference type="AlphaFoldDB" id="A0A9N8HQH3"/>
<dbReference type="EMBL" id="CAICTM010000983">
    <property type="protein sequence ID" value="CAB9519058.1"/>
    <property type="molecule type" value="Genomic_DNA"/>
</dbReference>
<gene>
    <name evidence="2" type="ORF">SEMRO_985_G228000.1</name>
</gene>
<dbReference type="PROSITE" id="PS51352">
    <property type="entry name" value="THIOREDOXIN_2"/>
    <property type="match status" value="2"/>
</dbReference>
<comment type="caution">
    <text evidence="2">The sequence shown here is derived from an EMBL/GenBank/DDBJ whole genome shotgun (WGS) entry which is preliminary data.</text>
</comment>
<dbReference type="InterPro" id="IPR012336">
    <property type="entry name" value="Thioredoxin-like_fold"/>
</dbReference>
<name>A0A9N8HQH3_9STRA</name>
<accession>A0A9N8HQH3</accession>
<reference evidence="2" key="1">
    <citation type="submission" date="2020-06" db="EMBL/GenBank/DDBJ databases">
        <authorList>
            <consortium name="Plant Systems Biology data submission"/>
        </authorList>
    </citation>
    <scope>NUCLEOTIDE SEQUENCE</scope>
    <source>
        <strain evidence="2">D6</strain>
    </source>
</reference>
<evidence type="ECO:0000313" key="3">
    <source>
        <dbReference type="Proteomes" id="UP001153069"/>
    </source>
</evidence>
<dbReference type="PANTHER" id="PTHR46472">
    <property type="entry name" value="NUCLEOREDOXIN"/>
    <property type="match status" value="1"/>
</dbReference>
<dbReference type="GO" id="GO:0031397">
    <property type="term" value="P:negative regulation of protein ubiquitination"/>
    <property type="evidence" value="ECO:0007669"/>
    <property type="project" value="TreeGrafter"/>
</dbReference>
<dbReference type="InterPro" id="IPR036249">
    <property type="entry name" value="Thioredoxin-like_sf"/>
</dbReference>
<evidence type="ECO:0000313" key="2">
    <source>
        <dbReference type="EMBL" id="CAB9519058.1"/>
    </source>
</evidence>
<protein>
    <submittedName>
        <fullName evidence="2">Nucleoredoxin-like</fullName>
    </submittedName>
</protein>
<dbReference type="Pfam" id="PF13905">
    <property type="entry name" value="Thioredoxin_8"/>
    <property type="match status" value="2"/>
</dbReference>
<dbReference type="Gene3D" id="3.40.30.10">
    <property type="entry name" value="Glutaredoxin"/>
    <property type="match status" value="2"/>
</dbReference>
<dbReference type="Proteomes" id="UP001153069">
    <property type="component" value="Unassembled WGS sequence"/>
</dbReference>
<dbReference type="GO" id="GO:0030178">
    <property type="term" value="P:negative regulation of Wnt signaling pathway"/>
    <property type="evidence" value="ECO:0007669"/>
    <property type="project" value="TreeGrafter"/>
</dbReference>
<organism evidence="2 3">
    <name type="scientific">Seminavis robusta</name>
    <dbReference type="NCBI Taxonomy" id="568900"/>
    <lineage>
        <taxon>Eukaryota</taxon>
        <taxon>Sar</taxon>
        <taxon>Stramenopiles</taxon>
        <taxon>Ochrophyta</taxon>
        <taxon>Bacillariophyta</taxon>
        <taxon>Bacillariophyceae</taxon>
        <taxon>Bacillariophycidae</taxon>
        <taxon>Naviculales</taxon>
        <taxon>Naviculaceae</taxon>
        <taxon>Seminavis</taxon>
    </lineage>
</organism>
<dbReference type="PANTHER" id="PTHR46472:SF1">
    <property type="entry name" value="NUCLEOREDOXIN"/>
    <property type="match status" value="1"/>
</dbReference>